<keyword evidence="2" id="KW-0560">Oxidoreductase</keyword>
<evidence type="ECO:0008006" key="6">
    <source>
        <dbReference type="Google" id="ProtNLM"/>
    </source>
</evidence>
<evidence type="ECO:0000256" key="1">
    <source>
        <dbReference type="ARBA" id="ARBA00006484"/>
    </source>
</evidence>
<reference evidence="4 5" key="1">
    <citation type="submission" date="2016-11" db="EMBL/GenBank/DDBJ databases">
        <authorList>
            <person name="Jaros S."/>
            <person name="Januszkiewicz K."/>
            <person name="Wedrychowicz H."/>
        </authorList>
    </citation>
    <scope>NUCLEOTIDE SEQUENCE [LARGE SCALE GENOMIC DNA]</scope>
    <source>
        <strain evidence="4 5">CGMCC 1.6102</strain>
    </source>
</reference>
<dbReference type="PANTHER" id="PTHR42901:SF1">
    <property type="entry name" value="ALCOHOL DEHYDROGENASE"/>
    <property type="match status" value="1"/>
</dbReference>
<name>A0A1M7PS04_9BACT</name>
<dbReference type="InterPro" id="IPR002347">
    <property type="entry name" value="SDR_fam"/>
</dbReference>
<dbReference type="EMBL" id="FRCY01000010">
    <property type="protein sequence ID" value="SHN20042.1"/>
    <property type="molecule type" value="Genomic_DNA"/>
</dbReference>
<dbReference type="Pfam" id="PF00106">
    <property type="entry name" value="adh_short"/>
    <property type="match status" value="1"/>
</dbReference>
<dbReference type="STRING" id="388280.SAMN04488057_11062"/>
<evidence type="ECO:0000256" key="3">
    <source>
        <dbReference type="RuleBase" id="RU000363"/>
    </source>
</evidence>
<dbReference type="RefSeq" id="WP_073095560.1">
    <property type="nucleotide sequence ID" value="NZ_FRCY01000010.1"/>
</dbReference>
<dbReference type="PANTHER" id="PTHR42901">
    <property type="entry name" value="ALCOHOL DEHYDROGENASE"/>
    <property type="match status" value="1"/>
</dbReference>
<evidence type="ECO:0000313" key="5">
    <source>
        <dbReference type="Proteomes" id="UP000184513"/>
    </source>
</evidence>
<dbReference type="Proteomes" id="UP000184513">
    <property type="component" value="Unassembled WGS sequence"/>
</dbReference>
<dbReference type="SUPFAM" id="SSF51735">
    <property type="entry name" value="NAD(P)-binding Rossmann-fold domains"/>
    <property type="match status" value="1"/>
</dbReference>
<dbReference type="PIRSF" id="PIRSF000126">
    <property type="entry name" value="11-beta-HSD1"/>
    <property type="match status" value="1"/>
</dbReference>
<dbReference type="AlphaFoldDB" id="A0A1M7PS04"/>
<accession>A0A1M7PS04</accession>
<dbReference type="PRINTS" id="PR00081">
    <property type="entry name" value="GDHRDH"/>
</dbReference>
<dbReference type="PRINTS" id="PR00080">
    <property type="entry name" value="SDRFAMILY"/>
</dbReference>
<evidence type="ECO:0000313" key="4">
    <source>
        <dbReference type="EMBL" id="SHN20042.1"/>
    </source>
</evidence>
<dbReference type="Gene3D" id="3.40.50.720">
    <property type="entry name" value="NAD(P)-binding Rossmann-like Domain"/>
    <property type="match status" value="1"/>
</dbReference>
<evidence type="ECO:0000256" key="2">
    <source>
        <dbReference type="ARBA" id="ARBA00023002"/>
    </source>
</evidence>
<gene>
    <name evidence="4" type="ORF">SAMN04488057_11062</name>
</gene>
<dbReference type="InterPro" id="IPR036291">
    <property type="entry name" value="NAD(P)-bd_dom_sf"/>
</dbReference>
<proteinExistence type="inferred from homology"/>
<sequence length="259" mass="28214">MSNTALITGASDGIGLELAKIHASKGDDLVLAARTISKLNELKSELERGFGIKVYTIQKDLSVPNAAREVYDEVAKQKITIQYLINNAGFGDFGSFHESDWDKQAQMINLNILSLTHLTKLYLEDMIRQGAGKIMNVASTAAFQPGPLMAVYFATKAYVLHFSEAINNEVKEKGITVTALCPGPTESGFKAGAQMEESNLMKGKKLPSSKEVAEFGYLKMMQGKAVAIHGIKNYIQANAVRFAPRALSVKIARAVIKKD</sequence>
<dbReference type="OrthoDB" id="9808814at2"/>
<dbReference type="CDD" id="cd05233">
    <property type="entry name" value="SDR_c"/>
    <property type="match status" value="1"/>
</dbReference>
<dbReference type="GO" id="GO:0016491">
    <property type="term" value="F:oxidoreductase activity"/>
    <property type="evidence" value="ECO:0007669"/>
    <property type="project" value="UniProtKB-KW"/>
</dbReference>
<protein>
    <recommendedName>
        <fullName evidence="6">Short-chain dehydrogenase</fullName>
    </recommendedName>
</protein>
<organism evidence="4 5">
    <name type="scientific">Cyclobacterium lianum</name>
    <dbReference type="NCBI Taxonomy" id="388280"/>
    <lineage>
        <taxon>Bacteria</taxon>
        <taxon>Pseudomonadati</taxon>
        <taxon>Bacteroidota</taxon>
        <taxon>Cytophagia</taxon>
        <taxon>Cytophagales</taxon>
        <taxon>Cyclobacteriaceae</taxon>
        <taxon>Cyclobacterium</taxon>
    </lineage>
</organism>
<comment type="similarity">
    <text evidence="1 3">Belongs to the short-chain dehydrogenases/reductases (SDR) family.</text>
</comment>
<keyword evidence="5" id="KW-1185">Reference proteome</keyword>